<sequence>MARKKIIIFTFIFASILLALYFIFFSTPYYKITTPVRKDLFIVKSEKNTQKQQSSGVNSGICAPPGCGNPYGSEGREDITLLLTDEQITSLLNQYKPTSVLLTNIKVEFSDQTIFASATSLYLFMPGQLSISARLYINHFYMNDAYIGNIKAPGKIANFIEANGDKIIKDIFAKYGIWLDQMKLVDGKLSFKANVPKGMITVDQNGTILVNLQEI</sequence>
<dbReference type="EMBL" id="MHCC01000001">
    <property type="protein sequence ID" value="OGY14207.1"/>
    <property type="molecule type" value="Genomic_DNA"/>
</dbReference>
<evidence type="ECO:0000256" key="1">
    <source>
        <dbReference type="SAM" id="Phobius"/>
    </source>
</evidence>
<name>A0A1G1VFV3_9BACT</name>
<comment type="caution">
    <text evidence="2">The sequence shown here is derived from an EMBL/GenBank/DDBJ whole genome shotgun (WGS) entry which is preliminary data.</text>
</comment>
<keyword evidence="1" id="KW-0812">Transmembrane</keyword>
<proteinExistence type="predicted"/>
<evidence type="ECO:0000313" key="2">
    <source>
        <dbReference type="EMBL" id="OGY14207.1"/>
    </source>
</evidence>
<feature type="transmembrane region" description="Helical" evidence="1">
    <location>
        <begin position="7"/>
        <end position="30"/>
    </location>
</feature>
<gene>
    <name evidence="2" type="ORF">A3A77_01870</name>
</gene>
<keyword evidence="1" id="KW-0472">Membrane</keyword>
<accession>A0A1G1VFV3</accession>
<reference evidence="2 3" key="1">
    <citation type="journal article" date="2016" name="Nat. Commun.">
        <title>Thousands of microbial genomes shed light on interconnected biogeochemical processes in an aquifer system.</title>
        <authorList>
            <person name="Anantharaman K."/>
            <person name="Brown C.T."/>
            <person name="Hug L.A."/>
            <person name="Sharon I."/>
            <person name="Castelle C.J."/>
            <person name="Probst A.J."/>
            <person name="Thomas B.C."/>
            <person name="Singh A."/>
            <person name="Wilkins M.J."/>
            <person name="Karaoz U."/>
            <person name="Brodie E.L."/>
            <person name="Williams K.H."/>
            <person name="Hubbard S.S."/>
            <person name="Banfield J.F."/>
        </authorList>
    </citation>
    <scope>NUCLEOTIDE SEQUENCE [LARGE SCALE GENOMIC DNA]</scope>
</reference>
<organism evidence="2 3">
    <name type="scientific">Candidatus Blackburnbacteria bacterium RIFCSPLOWO2_01_FULL_40_20</name>
    <dbReference type="NCBI Taxonomy" id="1797519"/>
    <lineage>
        <taxon>Bacteria</taxon>
        <taxon>Candidatus Blackburniibacteriota</taxon>
    </lineage>
</organism>
<keyword evidence="1" id="KW-1133">Transmembrane helix</keyword>
<evidence type="ECO:0000313" key="3">
    <source>
        <dbReference type="Proteomes" id="UP000178659"/>
    </source>
</evidence>
<dbReference type="Proteomes" id="UP000178659">
    <property type="component" value="Unassembled WGS sequence"/>
</dbReference>
<protein>
    <submittedName>
        <fullName evidence="2">Uncharacterized protein</fullName>
    </submittedName>
</protein>
<dbReference type="AlphaFoldDB" id="A0A1G1VFV3"/>